<gene>
    <name evidence="8" type="ORF">CSSPJE1EN1_LOCUS29202</name>
</gene>
<feature type="binding site" evidence="5">
    <location>
        <position position="279"/>
    </location>
    <ligand>
        <name>ATP</name>
        <dbReference type="ChEBI" id="CHEBI:30616"/>
    </ligand>
</feature>
<keyword evidence="2 5" id="KW-0547">Nucleotide-binding</keyword>
<keyword evidence="3" id="KW-0418">Kinase</keyword>
<dbReference type="Proteomes" id="UP001497444">
    <property type="component" value="Unassembled WGS sequence"/>
</dbReference>
<keyword evidence="1" id="KW-0808">Transferase</keyword>
<dbReference type="InterPro" id="IPR017441">
    <property type="entry name" value="Protein_kinase_ATP_BS"/>
</dbReference>
<evidence type="ECO:0000259" key="7">
    <source>
        <dbReference type="PROSITE" id="PS50011"/>
    </source>
</evidence>
<evidence type="ECO:0000256" key="1">
    <source>
        <dbReference type="ARBA" id="ARBA00022679"/>
    </source>
</evidence>
<evidence type="ECO:0000313" key="9">
    <source>
        <dbReference type="Proteomes" id="UP001497444"/>
    </source>
</evidence>
<dbReference type="Gene3D" id="3.30.200.20">
    <property type="entry name" value="Phosphorylase Kinase, domain 1"/>
    <property type="match status" value="1"/>
</dbReference>
<dbReference type="Pfam" id="PF00069">
    <property type="entry name" value="Pkinase"/>
    <property type="match status" value="1"/>
</dbReference>
<evidence type="ECO:0000256" key="5">
    <source>
        <dbReference type="PROSITE-ProRule" id="PRU10141"/>
    </source>
</evidence>
<dbReference type="PANTHER" id="PTHR44329">
    <property type="entry name" value="SERINE/THREONINE-PROTEIN KINASE TNNI3K-RELATED"/>
    <property type="match status" value="1"/>
</dbReference>
<dbReference type="PROSITE" id="PS50011">
    <property type="entry name" value="PROTEIN_KINASE_DOM"/>
    <property type="match status" value="1"/>
</dbReference>
<proteinExistence type="predicted"/>
<feature type="coiled-coil region" evidence="6">
    <location>
        <begin position="162"/>
        <end position="189"/>
    </location>
</feature>
<feature type="domain" description="Protein kinase" evidence="7">
    <location>
        <begin position="252"/>
        <end position="539"/>
    </location>
</feature>
<comment type="caution">
    <text evidence="8">The sequence shown here is derived from an EMBL/GenBank/DDBJ whole genome shotgun (WGS) entry which is preliminary data.</text>
</comment>
<sequence>MTWLGQVMAFYFGQIWSFIRSMVFGNLGSSGKELNLQLEPILVTMKKVENIVVDVGQIQLNKNLCNYLGKKITKTRIALQAFVSMSTSITIGQERAFQEIHMLVKHAKVLVHRCLCKEFSWLDGAITLANVEEDVIEILLGLSWWTRVLEMTSANMEQSRVIQNTTKALRKQEELLQKFLNANSSLQGQAKVDKDYLCAKLEDVKKQHANASFISPNNTYNKEQILSIYLLARIMGDAENVIKEVDTQLKKYTKGELLGKGSFGAVNEVTWLEKKCALKIIVASNSNMEEKEVTILRSCHHPHIAQFFWYWKDAKKSYIMMEWMPKDLCTHIEDQFQGRSYTPFKLHVAIDIMLQVANAMRYLHSKKIVHWDLKTSNILVQPSMEFSEGYLHVKLADFGKAKTYNMTETSSTQTPRQGTPTYAAPEVFGQLVVDGEKSPKFPPKADVWSFAMVCSEILTGEPPLASEPRATLHAKIKDHDLRPPLPNDCPSYLRHCITSCWELSPKERPNFSTICRNLMLAKTMSLEIIPLDISNHLFLELNEIEERLDVGASLSVESDIFSPEPFQSPNDHEMEGHEHEGQGYYLIGTYFTYYRNALKNEKIFGWTYIYKTWIYNKGSKTLEGVKLLFQPREITIMEGCCWHEGNVAFGCLTGLFVDPQHLERLKEKEIEVVQGGFIKKIDFHCRGPEFTTSSWGTLNLPTMRKLAASFYSKVPRALDRAYIYLEYGSNKPALISQLWHGGDLVFGNKENSAFTDRYMLGNQIPLSSEDFGKTVTYVLSIS</sequence>
<reference evidence="8" key="1">
    <citation type="submission" date="2024-02" db="EMBL/GenBank/DDBJ databases">
        <authorList>
            <consortium name="ELIXIR-Norway"/>
            <consortium name="Elixir Norway"/>
        </authorList>
    </citation>
    <scope>NUCLEOTIDE SEQUENCE</scope>
</reference>
<evidence type="ECO:0000256" key="4">
    <source>
        <dbReference type="ARBA" id="ARBA00022840"/>
    </source>
</evidence>
<protein>
    <recommendedName>
        <fullName evidence="7">Protein kinase domain-containing protein</fullName>
    </recommendedName>
</protein>
<name>A0ABP0VHB6_9BRYO</name>
<dbReference type="SMART" id="SM00220">
    <property type="entry name" value="S_TKc"/>
    <property type="match status" value="1"/>
</dbReference>
<evidence type="ECO:0000256" key="2">
    <source>
        <dbReference type="ARBA" id="ARBA00022741"/>
    </source>
</evidence>
<dbReference type="PROSITE" id="PS00108">
    <property type="entry name" value="PROTEIN_KINASE_ST"/>
    <property type="match status" value="1"/>
</dbReference>
<dbReference type="EMBL" id="CAXAQS010000937">
    <property type="protein sequence ID" value="CAK9253824.1"/>
    <property type="molecule type" value="Genomic_DNA"/>
</dbReference>
<dbReference type="InterPro" id="IPR051681">
    <property type="entry name" value="Ser/Thr_Kinases-Pseudokinases"/>
</dbReference>
<dbReference type="PANTHER" id="PTHR44329:SF260">
    <property type="entry name" value="PROTEIN KINASE DOMAIN-CONTAINING PROTEIN"/>
    <property type="match status" value="1"/>
</dbReference>
<evidence type="ECO:0000256" key="3">
    <source>
        <dbReference type="ARBA" id="ARBA00022777"/>
    </source>
</evidence>
<dbReference type="InterPro" id="IPR011009">
    <property type="entry name" value="Kinase-like_dom_sf"/>
</dbReference>
<dbReference type="Gene3D" id="1.10.510.10">
    <property type="entry name" value="Transferase(Phosphotransferase) domain 1"/>
    <property type="match status" value="1"/>
</dbReference>
<dbReference type="SUPFAM" id="SSF56112">
    <property type="entry name" value="Protein kinase-like (PK-like)"/>
    <property type="match status" value="1"/>
</dbReference>
<keyword evidence="9" id="KW-1185">Reference proteome</keyword>
<accession>A0ABP0VHB6</accession>
<keyword evidence="6" id="KW-0175">Coiled coil</keyword>
<evidence type="ECO:0000313" key="8">
    <source>
        <dbReference type="EMBL" id="CAK9253824.1"/>
    </source>
</evidence>
<evidence type="ECO:0000256" key="6">
    <source>
        <dbReference type="SAM" id="Coils"/>
    </source>
</evidence>
<dbReference type="PROSITE" id="PS00107">
    <property type="entry name" value="PROTEIN_KINASE_ATP"/>
    <property type="match status" value="1"/>
</dbReference>
<keyword evidence="4 5" id="KW-0067">ATP-binding</keyword>
<organism evidence="8 9">
    <name type="scientific">Sphagnum jensenii</name>
    <dbReference type="NCBI Taxonomy" id="128206"/>
    <lineage>
        <taxon>Eukaryota</taxon>
        <taxon>Viridiplantae</taxon>
        <taxon>Streptophyta</taxon>
        <taxon>Embryophyta</taxon>
        <taxon>Bryophyta</taxon>
        <taxon>Sphagnophytina</taxon>
        <taxon>Sphagnopsida</taxon>
        <taxon>Sphagnales</taxon>
        <taxon>Sphagnaceae</taxon>
        <taxon>Sphagnum</taxon>
    </lineage>
</organism>
<dbReference type="InterPro" id="IPR008271">
    <property type="entry name" value="Ser/Thr_kinase_AS"/>
</dbReference>
<dbReference type="InterPro" id="IPR000719">
    <property type="entry name" value="Prot_kinase_dom"/>
</dbReference>